<proteinExistence type="predicted"/>
<name>A0A6J6H6B6_9ZZZZ</name>
<sequence>MFLGEDILPWLVLAIGGALAVGTLLALVRPQNDPDGADLPRPPLVRSLVMIALGSVASIWGIASLLS</sequence>
<feature type="transmembrane region" description="Helical" evidence="1">
    <location>
        <begin position="7"/>
        <end position="28"/>
    </location>
</feature>
<keyword evidence="1" id="KW-0812">Transmembrane</keyword>
<keyword evidence="1" id="KW-0472">Membrane</keyword>
<feature type="transmembrane region" description="Helical" evidence="1">
    <location>
        <begin position="48"/>
        <end position="66"/>
    </location>
</feature>
<evidence type="ECO:0000313" key="2">
    <source>
        <dbReference type="EMBL" id="CAB4606835.1"/>
    </source>
</evidence>
<keyword evidence="1" id="KW-1133">Transmembrane helix</keyword>
<dbReference type="AlphaFoldDB" id="A0A6J6H6B6"/>
<reference evidence="2" key="1">
    <citation type="submission" date="2020-05" db="EMBL/GenBank/DDBJ databases">
        <authorList>
            <person name="Chiriac C."/>
            <person name="Salcher M."/>
            <person name="Ghai R."/>
            <person name="Kavagutti S V."/>
        </authorList>
    </citation>
    <scope>NUCLEOTIDE SEQUENCE</scope>
</reference>
<dbReference type="EMBL" id="CAEZUP010000027">
    <property type="protein sequence ID" value="CAB4606835.1"/>
    <property type="molecule type" value="Genomic_DNA"/>
</dbReference>
<protein>
    <submittedName>
        <fullName evidence="2">Unannotated protein</fullName>
    </submittedName>
</protein>
<accession>A0A6J6H6B6</accession>
<gene>
    <name evidence="2" type="ORF">UFOPK1835_00833</name>
</gene>
<evidence type="ECO:0000256" key="1">
    <source>
        <dbReference type="SAM" id="Phobius"/>
    </source>
</evidence>
<organism evidence="2">
    <name type="scientific">freshwater metagenome</name>
    <dbReference type="NCBI Taxonomy" id="449393"/>
    <lineage>
        <taxon>unclassified sequences</taxon>
        <taxon>metagenomes</taxon>
        <taxon>ecological metagenomes</taxon>
    </lineage>
</organism>